<dbReference type="Proteomes" id="UP000790787">
    <property type="component" value="Chromosome 15"/>
</dbReference>
<feature type="region of interest" description="Disordered" evidence="3">
    <location>
        <begin position="136"/>
        <end position="165"/>
    </location>
</feature>
<dbReference type="AlphaFoldDB" id="A0A1S4AIE3"/>
<dbReference type="Pfam" id="PF06200">
    <property type="entry name" value="tify"/>
    <property type="match status" value="1"/>
</dbReference>
<name>A0A1S4AIE3_TOBAC</name>
<proteinExistence type="inferred from homology"/>
<comment type="domain">
    <text evidence="2">The jas domain is required for interaction with COI1.</text>
</comment>
<dbReference type="InterPro" id="IPR018467">
    <property type="entry name" value="CCT_CS"/>
</dbReference>
<evidence type="ECO:0000313" key="6">
    <source>
        <dbReference type="RefSeq" id="XP_016476421.1"/>
    </source>
</evidence>
<dbReference type="PROSITE" id="PS51320">
    <property type="entry name" value="TIFY"/>
    <property type="match status" value="1"/>
</dbReference>
<dbReference type="GO" id="GO:0005634">
    <property type="term" value="C:nucleus"/>
    <property type="evidence" value="ECO:0007669"/>
    <property type="project" value="UniProtKB-SubCell"/>
</dbReference>
<dbReference type="RefSeq" id="XP_016476422.1">
    <property type="nucleotide sequence ID" value="XM_016620936.1"/>
</dbReference>
<evidence type="ECO:0000259" key="4">
    <source>
        <dbReference type="PROSITE" id="PS51320"/>
    </source>
</evidence>
<evidence type="ECO:0000313" key="7">
    <source>
        <dbReference type="RefSeq" id="XP_016476422.1"/>
    </source>
</evidence>
<sequence length="177" mass="19778">MDFLTNIEEQSTKTMGQDKKLIDHVPRNATRNSFREMEVSINKASNSSKETQKELKAAQLSIFYGGKVIVFDDFPADKARAMMLLASKGSPQNSCAVFQTANIDKTGPLKLGSNSAANNFDLPIARRSSLHRFLGRRKDRDTARAPYQVQNPLPSSSKNKESTSMIRDQSFDLNFTL</sequence>
<dbReference type="PANTHER" id="PTHR33077:SF100">
    <property type="entry name" value="PROTEIN TIFY"/>
    <property type="match status" value="1"/>
</dbReference>
<evidence type="ECO:0000256" key="2">
    <source>
        <dbReference type="RuleBase" id="RU369065"/>
    </source>
</evidence>
<evidence type="ECO:0000313" key="5">
    <source>
        <dbReference type="Proteomes" id="UP000790787"/>
    </source>
</evidence>
<evidence type="ECO:0000256" key="1">
    <source>
        <dbReference type="ARBA" id="ARBA00008614"/>
    </source>
</evidence>
<dbReference type="GeneID" id="107798011"/>
<comment type="subcellular location">
    <subcellularLocation>
        <location evidence="2">Nucleus</location>
    </subcellularLocation>
</comment>
<dbReference type="RefSeq" id="XP_016476421.1">
    <property type="nucleotide sequence ID" value="XM_016620935.1"/>
</dbReference>
<feature type="compositionally biased region" description="Polar residues" evidence="3">
    <location>
        <begin position="148"/>
        <end position="165"/>
    </location>
</feature>
<keyword evidence="5" id="KW-1185">Reference proteome</keyword>
<dbReference type="OrthoDB" id="1937734at2759"/>
<evidence type="ECO:0000256" key="3">
    <source>
        <dbReference type="SAM" id="MobiDB-lite"/>
    </source>
</evidence>
<reference evidence="6 7" key="2">
    <citation type="submission" date="2025-04" db="UniProtKB">
        <authorList>
            <consortium name="RefSeq"/>
        </authorList>
    </citation>
    <scope>IDENTIFICATION</scope>
</reference>
<dbReference type="SMART" id="SM00979">
    <property type="entry name" value="TIFY"/>
    <property type="match status" value="1"/>
</dbReference>
<dbReference type="PANTHER" id="PTHR33077">
    <property type="entry name" value="PROTEIN TIFY 4A-RELATED-RELATED"/>
    <property type="match status" value="1"/>
</dbReference>
<dbReference type="GO" id="GO:0009611">
    <property type="term" value="P:response to wounding"/>
    <property type="evidence" value="ECO:0007669"/>
    <property type="project" value="UniProtKB-UniRule"/>
</dbReference>
<dbReference type="InterPro" id="IPR010399">
    <property type="entry name" value="Tify_dom"/>
</dbReference>
<dbReference type="Pfam" id="PF09425">
    <property type="entry name" value="Jas_motif"/>
    <property type="match status" value="1"/>
</dbReference>
<accession>A0A1S4AIE3</accession>
<gene>
    <name evidence="6 7" type="primary">LOC107798011</name>
</gene>
<dbReference type="GO" id="GO:2000022">
    <property type="term" value="P:regulation of jasmonic acid mediated signaling pathway"/>
    <property type="evidence" value="ECO:0007669"/>
    <property type="project" value="UniProtKB-UniRule"/>
</dbReference>
<dbReference type="InterPro" id="IPR040390">
    <property type="entry name" value="TIFY/JAZ"/>
</dbReference>
<comment type="function">
    <text evidence="2">Repressor of jasmonate responses.</text>
</comment>
<dbReference type="SMR" id="A0A1S4AIE3"/>
<comment type="similarity">
    <text evidence="1 2">Belongs to the TIFY/JAZ family.</text>
</comment>
<reference key="1">
    <citation type="journal article" date="2014" name="Nat. Commun.">
        <title>The tobacco genome sequence and its comparison with those of tomato and potato.</title>
        <authorList>
            <person name="Sierro N."/>
            <person name="Battey J.N."/>
            <person name="Ouadi S."/>
            <person name="Bakaher N."/>
            <person name="Bovet L."/>
            <person name="Willig A."/>
            <person name="Goepfert S."/>
            <person name="Peitsch M.C."/>
            <person name="Ivanov N.V."/>
        </authorList>
    </citation>
    <scope>NUCLEOTIDE SEQUENCE [LARGE SCALE GENOMIC DNA]</scope>
    <source>
        <strain>cv. TN90</strain>
    </source>
</reference>
<dbReference type="GO" id="GO:0031347">
    <property type="term" value="P:regulation of defense response"/>
    <property type="evidence" value="ECO:0007669"/>
    <property type="project" value="UniProtKB-UniRule"/>
</dbReference>
<keyword evidence="2" id="KW-0539">Nucleus</keyword>
<protein>
    <recommendedName>
        <fullName evidence="2">Protein TIFY</fullName>
    </recommendedName>
    <alternativeName>
        <fullName evidence="2">Jasmonate ZIM domain-containing protein</fullName>
    </alternativeName>
</protein>
<feature type="domain" description="Tify" evidence="4">
    <location>
        <begin position="53"/>
        <end position="88"/>
    </location>
</feature>
<keyword evidence="2" id="KW-1184">Jasmonic acid signaling pathway</keyword>
<organism evidence="6">
    <name type="scientific">Nicotiana tabacum</name>
    <name type="common">Common tobacco</name>
    <dbReference type="NCBI Taxonomy" id="4097"/>
    <lineage>
        <taxon>Eukaryota</taxon>
        <taxon>Viridiplantae</taxon>
        <taxon>Streptophyta</taxon>
        <taxon>Embryophyta</taxon>
        <taxon>Tracheophyta</taxon>
        <taxon>Spermatophyta</taxon>
        <taxon>Magnoliopsida</taxon>
        <taxon>eudicotyledons</taxon>
        <taxon>Gunneridae</taxon>
        <taxon>Pentapetalae</taxon>
        <taxon>asterids</taxon>
        <taxon>lamiids</taxon>
        <taxon>Solanales</taxon>
        <taxon>Solanaceae</taxon>
        <taxon>Nicotianoideae</taxon>
        <taxon>Nicotianeae</taxon>
        <taxon>Nicotiana</taxon>
    </lineage>
</organism>